<evidence type="ECO:0000313" key="3">
    <source>
        <dbReference type="Proteomes" id="UP000239203"/>
    </source>
</evidence>
<feature type="region of interest" description="Disordered" evidence="1">
    <location>
        <begin position="1"/>
        <end position="34"/>
    </location>
</feature>
<keyword evidence="3" id="KW-1185">Reference proteome</keyword>
<evidence type="ECO:0000256" key="1">
    <source>
        <dbReference type="SAM" id="MobiDB-lite"/>
    </source>
</evidence>
<gene>
    <name evidence="2" type="ORF">CLV40_103326</name>
</gene>
<sequence>MTPPHPTDTAEAMPSTRTTETVTAGRRMAGESAW</sequence>
<dbReference type="EMBL" id="PTIX01000003">
    <property type="protein sequence ID" value="PPK69716.1"/>
    <property type="molecule type" value="Genomic_DNA"/>
</dbReference>
<name>A0A2S6GX04_9PSEU</name>
<proteinExistence type="predicted"/>
<dbReference type="Proteomes" id="UP000239203">
    <property type="component" value="Unassembled WGS sequence"/>
</dbReference>
<protein>
    <submittedName>
        <fullName evidence="2">Uncharacterized protein</fullName>
    </submittedName>
</protein>
<evidence type="ECO:0000313" key="2">
    <source>
        <dbReference type="EMBL" id="PPK69716.1"/>
    </source>
</evidence>
<accession>A0A2S6GX04</accession>
<dbReference type="AlphaFoldDB" id="A0A2S6GX04"/>
<organism evidence="2 3">
    <name type="scientific">Actinokineospora auranticolor</name>
    <dbReference type="NCBI Taxonomy" id="155976"/>
    <lineage>
        <taxon>Bacteria</taxon>
        <taxon>Bacillati</taxon>
        <taxon>Actinomycetota</taxon>
        <taxon>Actinomycetes</taxon>
        <taxon>Pseudonocardiales</taxon>
        <taxon>Pseudonocardiaceae</taxon>
        <taxon>Actinokineospora</taxon>
    </lineage>
</organism>
<reference evidence="2 3" key="1">
    <citation type="submission" date="2018-02" db="EMBL/GenBank/DDBJ databases">
        <title>Genomic Encyclopedia of Archaeal and Bacterial Type Strains, Phase II (KMG-II): from individual species to whole genera.</title>
        <authorList>
            <person name="Goeker M."/>
        </authorList>
    </citation>
    <scope>NUCLEOTIDE SEQUENCE [LARGE SCALE GENOMIC DNA]</scope>
    <source>
        <strain evidence="2 3">YU 961-1</strain>
    </source>
</reference>
<comment type="caution">
    <text evidence="2">The sequence shown here is derived from an EMBL/GenBank/DDBJ whole genome shotgun (WGS) entry which is preliminary data.</text>
</comment>